<gene>
    <name evidence="7" type="ORF">QOZ92_003123</name>
</gene>
<evidence type="ECO:0000256" key="1">
    <source>
        <dbReference type="ARBA" id="ARBA00004141"/>
    </source>
</evidence>
<feature type="transmembrane region" description="Helical" evidence="5">
    <location>
        <begin position="26"/>
        <end position="47"/>
    </location>
</feature>
<evidence type="ECO:0000256" key="4">
    <source>
        <dbReference type="ARBA" id="ARBA00023136"/>
    </source>
</evidence>
<evidence type="ECO:0000256" key="3">
    <source>
        <dbReference type="ARBA" id="ARBA00022989"/>
    </source>
</evidence>
<sequence length="231" mass="26820">MFIYSLICVISMSLIFTHSIRKYSNLYYVITLILALLTSFINLYGEIYNVELQGFLLAAYKSSMKGILSVAFFVLVMFVGTLDRKWVITKKLLSIRTQLAIIGCILILPHGFIYTYFIFGDFIKSLIFPGLSMIHLTIGLVAFTVMIPLFITSFKFVRNKMKYVKWKSVQRCSYLFYGLTYLHIVLILLNKDELDILNVSIYTTVFGIYTILRLSKYFKIRKEKLMKIAST</sequence>
<feature type="transmembrane region" description="Helical" evidence="5">
    <location>
        <begin position="99"/>
        <end position="119"/>
    </location>
</feature>
<evidence type="ECO:0000256" key="2">
    <source>
        <dbReference type="ARBA" id="ARBA00022692"/>
    </source>
</evidence>
<evidence type="ECO:0000313" key="8">
    <source>
        <dbReference type="Proteomes" id="UP001232584"/>
    </source>
</evidence>
<protein>
    <submittedName>
        <fullName evidence="7">DMSO/TMAO reductase YedYZ heme-binding membrane subunit</fullName>
    </submittedName>
</protein>
<keyword evidence="4 5" id="KW-0472">Membrane</keyword>
<proteinExistence type="predicted"/>
<feature type="domain" description="Ferric oxidoreductase" evidence="6">
    <location>
        <begin position="66"/>
        <end position="179"/>
    </location>
</feature>
<dbReference type="EMBL" id="JAUSWG010000017">
    <property type="protein sequence ID" value="MDQ0557988.1"/>
    <property type="molecule type" value="Genomic_DNA"/>
</dbReference>
<dbReference type="RefSeq" id="WP_307509855.1">
    <property type="nucleotide sequence ID" value="NZ_BAAACE010000030.1"/>
</dbReference>
<feature type="transmembrane region" description="Helical" evidence="5">
    <location>
        <begin position="131"/>
        <end position="151"/>
    </location>
</feature>
<dbReference type="Pfam" id="PF01794">
    <property type="entry name" value="Ferric_reduct"/>
    <property type="match status" value="1"/>
</dbReference>
<comment type="caution">
    <text evidence="7">The sequence shown here is derived from an EMBL/GenBank/DDBJ whole genome shotgun (WGS) entry which is preliminary data.</text>
</comment>
<keyword evidence="2 5" id="KW-0812">Transmembrane</keyword>
<dbReference type="Proteomes" id="UP001232584">
    <property type="component" value="Unassembled WGS sequence"/>
</dbReference>
<accession>A0ABU0N498</accession>
<evidence type="ECO:0000256" key="5">
    <source>
        <dbReference type="SAM" id="Phobius"/>
    </source>
</evidence>
<feature type="transmembrane region" description="Helical" evidence="5">
    <location>
        <begin position="67"/>
        <end position="87"/>
    </location>
</feature>
<organism evidence="7 8">
    <name type="scientific">Paraclostridium ghonii</name>
    <dbReference type="NCBI Taxonomy" id="29358"/>
    <lineage>
        <taxon>Bacteria</taxon>
        <taxon>Bacillati</taxon>
        <taxon>Bacillota</taxon>
        <taxon>Clostridia</taxon>
        <taxon>Peptostreptococcales</taxon>
        <taxon>Peptostreptococcaceae</taxon>
        <taxon>Paraclostridium</taxon>
    </lineage>
</organism>
<reference evidence="7 8" key="1">
    <citation type="submission" date="2023-07" db="EMBL/GenBank/DDBJ databases">
        <title>Genomic Encyclopedia of Type Strains, Phase IV (KMG-IV): sequencing the most valuable type-strain genomes for metagenomic binning, comparative biology and taxonomic classification.</title>
        <authorList>
            <person name="Goeker M."/>
        </authorList>
    </citation>
    <scope>NUCLEOTIDE SEQUENCE [LARGE SCALE GENOMIC DNA]</scope>
    <source>
        <strain evidence="7 8">DSM 15049</strain>
    </source>
</reference>
<evidence type="ECO:0000259" key="6">
    <source>
        <dbReference type="Pfam" id="PF01794"/>
    </source>
</evidence>
<feature type="transmembrane region" description="Helical" evidence="5">
    <location>
        <begin position="196"/>
        <end position="214"/>
    </location>
</feature>
<comment type="subcellular location">
    <subcellularLocation>
        <location evidence="1">Membrane</location>
        <topology evidence="1">Multi-pass membrane protein</topology>
    </subcellularLocation>
</comment>
<name>A0ABU0N498_9FIRM</name>
<dbReference type="InterPro" id="IPR013130">
    <property type="entry name" value="Fe3_Rdtase_TM_dom"/>
</dbReference>
<feature type="transmembrane region" description="Helical" evidence="5">
    <location>
        <begin position="172"/>
        <end position="190"/>
    </location>
</feature>
<keyword evidence="8" id="KW-1185">Reference proteome</keyword>
<keyword evidence="3 5" id="KW-1133">Transmembrane helix</keyword>
<evidence type="ECO:0000313" key="7">
    <source>
        <dbReference type="EMBL" id="MDQ0557988.1"/>
    </source>
</evidence>